<keyword evidence="2" id="KW-0238">DNA-binding</keyword>
<dbReference type="RefSeq" id="WP_136558041.1">
    <property type="nucleotide sequence ID" value="NZ_STGT01000002.1"/>
</dbReference>
<evidence type="ECO:0000259" key="4">
    <source>
        <dbReference type="PROSITE" id="PS50949"/>
    </source>
</evidence>
<dbReference type="PROSITE" id="PS50949">
    <property type="entry name" value="HTH_GNTR"/>
    <property type="match status" value="1"/>
</dbReference>
<evidence type="ECO:0000313" key="5">
    <source>
        <dbReference type="EMBL" id="THV15774.1"/>
    </source>
</evidence>
<dbReference type="Pfam" id="PF00392">
    <property type="entry name" value="GntR"/>
    <property type="match status" value="1"/>
</dbReference>
<dbReference type="CDD" id="cd07377">
    <property type="entry name" value="WHTH_GntR"/>
    <property type="match status" value="1"/>
</dbReference>
<dbReference type="Pfam" id="PF07729">
    <property type="entry name" value="FCD"/>
    <property type="match status" value="1"/>
</dbReference>
<accession>A0ABY2QY37</accession>
<dbReference type="PANTHER" id="PTHR43537:SF5">
    <property type="entry name" value="UXU OPERON TRANSCRIPTIONAL REGULATOR"/>
    <property type="match status" value="1"/>
</dbReference>
<dbReference type="SUPFAM" id="SSF48008">
    <property type="entry name" value="GntR ligand-binding domain-like"/>
    <property type="match status" value="1"/>
</dbReference>
<evidence type="ECO:0000256" key="3">
    <source>
        <dbReference type="ARBA" id="ARBA00023163"/>
    </source>
</evidence>
<sequence>MSEISPQENSNYALEKLRELLRHGDIGTDGKLPTERTLCEKLGLSRRAIRRALEVLEAEGAIWRKQGSGTFAGQKPDEWSDRLETIVAGTNFMEIMEVRLRIEPQLAQLAALRAKGSDIDRMRELAQKILGSEDADAKELWDGALHRQIAQAAGNQLFLSIFDVINRVRQDDAWQSIRERARSNTNTMSLSNAQHAAIIDAIASRDPAKAGEAMRQHLLMLQERLIRQTSMDHLEGDPLGEVS</sequence>
<gene>
    <name evidence="5" type="ORF">E9677_10565</name>
</gene>
<dbReference type="InterPro" id="IPR000524">
    <property type="entry name" value="Tscrpt_reg_HTH_GntR"/>
</dbReference>
<keyword evidence="3" id="KW-0804">Transcription</keyword>
<dbReference type="InterPro" id="IPR036388">
    <property type="entry name" value="WH-like_DNA-bd_sf"/>
</dbReference>
<proteinExistence type="predicted"/>
<evidence type="ECO:0000256" key="1">
    <source>
        <dbReference type="ARBA" id="ARBA00023015"/>
    </source>
</evidence>
<keyword evidence="1" id="KW-0805">Transcription regulation</keyword>
<dbReference type="Proteomes" id="UP000309667">
    <property type="component" value="Unassembled WGS sequence"/>
</dbReference>
<dbReference type="PANTHER" id="PTHR43537">
    <property type="entry name" value="TRANSCRIPTIONAL REGULATOR, GNTR FAMILY"/>
    <property type="match status" value="1"/>
</dbReference>
<evidence type="ECO:0000313" key="6">
    <source>
        <dbReference type="Proteomes" id="UP000309667"/>
    </source>
</evidence>
<keyword evidence="6" id="KW-1185">Reference proteome</keyword>
<reference evidence="5 6" key="1">
    <citation type="submission" date="2019-04" db="EMBL/GenBank/DDBJ databases">
        <title>Genome sequence of strain 7209-2.</title>
        <authorList>
            <person name="Gao J."/>
            <person name="Sun J."/>
        </authorList>
    </citation>
    <scope>NUCLEOTIDE SEQUENCE [LARGE SCALE GENOMIC DNA]</scope>
    <source>
        <strain evidence="5 6">7209-2</strain>
    </source>
</reference>
<evidence type="ECO:0000256" key="2">
    <source>
        <dbReference type="ARBA" id="ARBA00023125"/>
    </source>
</evidence>
<dbReference type="InterPro" id="IPR008920">
    <property type="entry name" value="TF_FadR/GntR_C"/>
</dbReference>
<dbReference type="SUPFAM" id="SSF46785">
    <property type="entry name" value="Winged helix' DNA-binding domain"/>
    <property type="match status" value="1"/>
</dbReference>
<name>A0ABY2QY37_9HYPH</name>
<feature type="domain" description="HTH gntR-type" evidence="4">
    <location>
        <begin position="7"/>
        <end position="75"/>
    </location>
</feature>
<dbReference type="SMART" id="SM00345">
    <property type="entry name" value="HTH_GNTR"/>
    <property type="match status" value="1"/>
</dbReference>
<dbReference type="Gene3D" id="1.20.120.530">
    <property type="entry name" value="GntR ligand-binding domain-like"/>
    <property type="match status" value="1"/>
</dbReference>
<dbReference type="PRINTS" id="PR00035">
    <property type="entry name" value="HTHGNTR"/>
</dbReference>
<dbReference type="SMART" id="SM00895">
    <property type="entry name" value="FCD"/>
    <property type="match status" value="1"/>
</dbReference>
<protein>
    <submittedName>
        <fullName evidence="5">FadR family transcriptional regulator</fullName>
    </submittedName>
</protein>
<dbReference type="InterPro" id="IPR011711">
    <property type="entry name" value="GntR_C"/>
</dbReference>
<comment type="caution">
    <text evidence="5">The sequence shown here is derived from an EMBL/GenBank/DDBJ whole genome shotgun (WGS) entry which is preliminary data.</text>
</comment>
<dbReference type="InterPro" id="IPR036390">
    <property type="entry name" value="WH_DNA-bd_sf"/>
</dbReference>
<dbReference type="Gene3D" id="1.10.10.10">
    <property type="entry name" value="Winged helix-like DNA-binding domain superfamily/Winged helix DNA-binding domain"/>
    <property type="match status" value="1"/>
</dbReference>
<organism evidence="5 6">
    <name type="scientific">Rhizobium rhizophilum</name>
    <dbReference type="NCBI Taxonomy" id="1850373"/>
    <lineage>
        <taxon>Bacteria</taxon>
        <taxon>Pseudomonadati</taxon>
        <taxon>Pseudomonadota</taxon>
        <taxon>Alphaproteobacteria</taxon>
        <taxon>Hyphomicrobiales</taxon>
        <taxon>Rhizobiaceae</taxon>
        <taxon>Rhizobium/Agrobacterium group</taxon>
        <taxon>Rhizobium</taxon>
    </lineage>
</organism>
<dbReference type="EMBL" id="STGT01000002">
    <property type="protein sequence ID" value="THV15774.1"/>
    <property type="molecule type" value="Genomic_DNA"/>
</dbReference>